<protein>
    <submittedName>
        <fullName evidence="1">Uncharacterized protein</fullName>
    </submittedName>
</protein>
<dbReference type="Proteomes" id="UP001412239">
    <property type="component" value="Unassembled WGS sequence"/>
</dbReference>
<sequence>MTLVFVLGLASNSPRNLISRALKPRGSVGVMFDTTPGGNTSLG</sequence>
<evidence type="ECO:0000313" key="2">
    <source>
        <dbReference type="Proteomes" id="UP001412239"/>
    </source>
</evidence>
<organism evidence="1 2">
    <name type="scientific">Tuber aestivum</name>
    <name type="common">summer truffle</name>
    <dbReference type="NCBI Taxonomy" id="59557"/>
    <lineage>
        <taxon>Eukaryota</taxon>
        <taxon>Fungi</taxon>
        <taxon>Dikarya</taxon>
        <taxon>Ascomycota</taxon>
        <taxon>Pezizomycotina</taxon>
        <taxon>Pezizomycetes</taxon>
        <taxon>Pezizales</taxon>
        <taxon>Tuberaceae</taxon>
        <taxon>Tuber</taxon>
    </lineage>
</organism>
<dbReference type="EMBL" id="LN891032">
    <property type="protein sequence ID" value="CUS11041.1"/>
    <property type="molecule type" value="Genomic_DNA"/>
</dbReference>
<dbReference type="AlphaFoldDB" id="A0A292PW76"/>
<proteinExistence type="predicted"/>
<keyword evidence="2" id="KW-1185">Reference proteome</keyword>
<evidence type="ECO:0000313" key="1">
    <source>
        <dbReference type="EMBL" id="CUS11041.1"/>
    </source>
</evidence>
<name>A0A292PW76_9PEZI</name>
<accession>A0A292PW76</accession>
<reference evidence="1" key="1">
    <citation type="submission" date="2015-10" db="EMBL/GenBank/DDBJ databases">
        <authorList>
            <person name="Regsiter A."/>
            <person name="william w."/>
        </authorList>
    </citation>
    <scope>NUCLEOTIDE SEQUENCE</scope>
    <source>
        <strain evidence="1">Montdore</strain>
    </source>
</reference>
<gene>
    <name evidence="1" type="ORF">GSTUAT00004838001</name>
</gene>